<dbReference type="AlphaFoldDB" id="A0AAD6LSF7"/>
<dbReference type="InterPro" id="IPR029060">
    <property type="entry name" value="PIN-like_dom_sf"/>
</dbReference>
<organism evidence="7 8">
    <name type="scientific">Populus alba x Populus x berolinensis</name>
    <dbReference type="NCBI Taxonomy" id="444605"/>
    <lineage>
        <taxon>Eukaryota</taxon>
        <taxon>Viridiplantae</taxon>
        <taxon>Streptophyta</taxon>
        <taxon>Embryophyta</taxon>
        <taxon>Tracheophyta</taxon>
        <taxon>Spermatophyta</taxon>
        <taxon>Magnoliopsida</taxon>
        <taxon>eudicotyledons</taxon>
        <taxon>Gunneridae</taxon>
        <taxon>Pentapetalae</taxon>
        <taxon>rosids</taxon>
        <taxon>fabids</taxon>
        <taxon>Malpighiales</taxon>
        <taxon>Salicaceae</taxon>
        <taxon>Saliceae</taxon>
        <taxon>Populus</taxon>
    </lineage>
</organism>
<comment type="similarity">
    <text evidence="5">Belongs to the UTP23/FCF1 family. FCF1 subfamily.</text>
</comment>
<evidence type="ECO:0000256" key="2">
    <source>
        <dbReference type="ARBA" id="ARBA00022517"/>
    </source>
</evidence>
<protein>
    <recommendedName>
        <fullName evidence="6">PIN domain-containing protein</fullName>
    </recommendedName>
</protein>
<name>A0AAD6LSF7_9ROSI</name>
<sequence length="279" mass="31816">MGRAKKGPKFAKMKKMITSKAIKQHKEEVLNPKKKDLSLEKLPRNVPQVSSALFFSYNTALGPPYRVLVDTNFINFSIQNKLDLEKAMLDCLYAKCKPCITDCVMAELEKLGQKYRVALRIAKDPRFERLPCIHKGTYADDCIVERVTKHKCYIVATCDRDLKRRIRKIPGVPIMYITQHKYSIERLPEATVGGDWENRGFCLMLLNVIYPTYHMEIWLSLNYASTPLKLGHRSFAVFLNLMGGRIVLYSLANAFIPHELDLGGVTASIVDAEDKDSDL</sequence>
<dbReference type="InterPro" id="IPR002716">
    <property type="entry name" value="PIN_dom"/>
</dbReference>
<dbReference type="CDD" id="cd09864">
    <property type="entry name" value="PIN_Fcf1-like"/>
    <property type="match status" value="1"/>
</dbReference>
<evidence type="ECO:0000256" key="1">
    <source>
        <dbReference type="ARBA" id="ARBA00004604"/>
    </source>
</evidence>
<dbReference type="Proteomes" id="UP001164929">
    <property type="component" value="Chromosome 14"/>
</dbReference>
<dbReference type="FunFam" id="3.40.50.1010:FF:000004">
    <property type="entry name" value="rRNA-processing protein FCF1 homolog"/>
    <property type="match status" value="1"/>
</dbReference>
<comment type="subcellular location">
    <subcellularLocation>
        <location evidence="1">Nucleus</location>
        <location evidence="1">Nucleolus</location>
    </subcellularLocation>
</comment>
<evidence type="ECO:0000259" key="6">
    <source>
        <dbReference type="SMART" id="SM00670"/>
    </source>
</evidence>
<dbReference type="InterPro" id="IPR037503">
    <property type="entry name" value="Fcf1_PIN"/>
</dbReference>
<reference evidence="7" key="1">
    <citation type="journal article" date="2023" name="Mol. Ecol. Resour.">
        <title>Chromosome-level genome assembly of a triploid poplar Populus alba 'Berolinensis'.</title>
        <authorList>
            <person name="Chen S."/>
            <person name="Yu Y."/>
            <person name="Wang X."/>
            <person name="Wang S."/>
            <person name="Zhang T."/>
            <person name="Zhou Y."/>
            <person name="He R."/>
            <person name="Meng N."/>
            <person name="Wang Y."/>
            <person name="Liu W."/>
            <person name="Liu Z."/>
            <person name="Liu J."/>
            <person name="Guo Q."/>
            <person name="Huang H."/>
            <person name="Sederoff R.R."/>
            <person name="Wang G."/>
            <person name="Qu G."/>
            <person name="Chen S."/>
        </authorList>
    </citation>
    <scope>NUCLEOTIDE SEQUENCE</scope>
    <source>
        <strain evidence="7">SC-2020</strain>
    </source>
</reference>
<keyword evidence="4" id="KW-0539">Nucleus</keyword>
<dbReference type="EMBL" id="JAQIZT010000014">
    <property type="protein sequence ID" value="KAJ6972432.1"/>
    <property type="molecule type" value="Genomic_DNA"/>
</dbReference>
<proteinExistence type="inferred from homology"/>
<dbReference type="Pfam" id="PF04900">
    <property type="entry name" value="Fcf1"/>
    <property type="match status" value="1"/>
</dbReference>
<gene>
    <name evidence="7" type="ORF">NC653_032883</name>
</gene>
<accession>A0AAD6LSF7</accession>
<keyword evidence="8" id="KW-1185">Reference proteome</keyword>
<keyword evidence="3" id="KW-0698">rRNA processing</keyword>
<evidence type="ECO:0000256" key="5">
    <source>
        <dbReference type="ARBA" id="ARBA00024026"/>
    </source>
</evidence>
<dbReference type="SUPFAM" id="SSF88723">
    <property type="entry name" value="PIN domain-like"/>
    <property type="match status" value="1"/>
</dbReference>
<feature type="domain" description="PIN" evidence="6">
    <location>
        <begin position="65"/>
        <end position="164"/>
    </location>
</feature>
<keyword evidence="2" id="KW-0690">Ribosome biogenesis</keyword>
<evidence type="ECO:0000256" key="3">
    <source>
        <dbReference type="ARBA" id="ARBA00022552"/>
    </source>
</evidence>
<dbReference type="Gene3D" id="3.40.50.1010">
    <property type="entry name" value="5'-nuclease"/>
    <property type="match status" value="1"/>
</dbReference>
<evidence type="ECO:0000313" key="8">
    <source>
        <dbReference type="Proteomes" id="UP001164929"/>
    </source>
</evidence>
<evidence type="ECO:0000256" key="4">
    <source>
        <dbReference type="ARBA" id="ARBA00023242"/>
    </source>
</evidence>
<evidence type="ECO:0000313" key="7">
    <source>
        <dbReference type="EMBL" id="KAJ6972432.1"/>
    </source>
</evidence>
<dbReference type="SMART" id="SM00670">
    <property type="entry name" value="PINc"/>
    <property type="match status" value="1"/>
</dbReference>
<comment type="caution">
    <text evidence="7">The sequence shown here is derived from an EMBL/GenBank/DDBJ whole genome shotgun (WGS) entry which is preliminary data.</text>
</comment>
<dbReference type="InterPro" id="IPR006984">
    <property type="entry name" value="Fcf1/UTP23"/>
</dbReference>
<dbReference type="GO" id="GO:0032040">
    <property type="term" value="C:small-subunit processome"/>
    <property type="evidence" value="ECO:0007669"/>
    <property type="project" value="InterPro"/>
</dbReference>
<dbReference type="GO" id="GO:0042274">
    <property type="term" value="P:ribosomal small subunit biogenesis"/>
    <property type="evidence" value="ECO:0007669"/>
    <property type="project" value="UniProtKB-ARBA"/>
</dbReference>
<dbReference type="PANTHER" id="PTHR12416">
    <property type="entry name" value="RRNA-PROCESSING PROTEIN UTP23 HOMOLOG"/>
    <property type="match status" value="1"/>
</dbReference>
<dbReference type="GO" id="GO:0006364">
    <property type="term" value="P:rRNA processing"/>
    <property type="evidence" value="ECO:0007669"/>
    <property type="project" value="UniProtKB-KW"/>
</dbReference>